<evidence type="ECO:0000256" key="1">
    <source>
        <dbReference type="SAM" id="MobiDB-lite"/>
    </source>
</evidence>
<keyword evidence="3" id="KW-1185">Reference proteome</keyword>
<evidence type="ECO:0000313" key="2">
    <source>
        <dbReference type="EMBL" id="KAK2716455.1"/>
    </source>
</evidence>
<dbReference type="Proteomes" id="UP001187531">
    <property type="component" value="Unassembled WGS sequence"/>
</dbReference>
<accession>A0AA88HR77</accession>
<feature type="region of interest" description="Disordered" evidence="1">
    <location>
        <begin position="32"/>
        <end position="89"/>
    </location>
</feature>
<reference evidence="2" key="1">
    <citation type="submission" date="2023-07" db="EMBL/GenBank/DDBJ databases">
        <title>Chromosome-level genome assembly of Artemia franciscana.</title>
        <authorList>
            <person name="Jo E."/>
        </authorList>
    </citation>
    <scope>NUCLEOTIDE SEQUENCE</scope>
    <source>
        <tissue evidence="2">Whole body</tissue>
    </source>
</reference>
<name>A0AA88HR77_ARTSF</name>
<gene>
    <name evidence="2" type="ORF">QYM36_006808</name>
</gene>
<dbReference type="EMBL" id="JAVRJZ010000011">
    <property type="protein sequence ID" value="KAK2716455.1"/>
    <property type="molecule type" value="Genomic_DNA"/>
</dbReference>
<proteinExistence type="predicted"/>
<protein>
    <submittedName>
        <fullName evidence="2">Uncharacterized protein</fullName>
    </submittedName>
</protein>
<sequence length="89" mass="9543">MDGDCKPPERPFFGIRSPYAFPLNDGSCCGNSKVNSSEEDGEESDVEVDASDNESEVNFSVGVISKISDKPDKEQNSSVGIPALEKVQS</sequence>
<comment type="caution">
    <text evidence="2">The sequence shown here is derived from an EMBL/GenBank/DDBJ whole genome shotgun (WGS) entry which is preliminary data.</text>
</comment>
<evidence type="ECO:0000313" key="3">
    <source>
        <dbReference type="Proteomes" id="UP001187531"/>
    </source>
</evidence>
<feature type="compositionally biased region" description="Acidic residues" evidence="1">
    <location>
        <begin position="37"/>
        <end position="55"/>
    </location>
</feature>
<dbReference type="AlphaFoldDB" id="A0AA88HR77"/>
<organism evidence="2 3">
    <name type="scientific">Artemia franciscana</name>
    <name type="common">Brine shrimp</name>
    <name type="synonym">Artemia sanfranciscana</name>
    <dbReference type="NCBI Taxonomy" id="6661"/>
    <lineage>
        <taxon>Eukaryota</taxon>
        <taxon>Metazoa</taxon>
        <taxon>Ecdysozoa</taxon>
        <taxon>Arthropoda</taxon>
        <taxon>Crustacea</taxon>
        <taxon>Branchiopoda</taxon>
        <taxon>Anostraca</taxon>
        <taxon>Artemiidae</taxon>
        <taxon>Artemia</taxon>
    </lineage>
</organism>